<organism evidence="5 6">
    <name type="scientific">Colletotrichum tanaceti</name>
    <dbReference type="NCBI Taxonomy" id="1306861"/>
    <lineage>
        <taxon>Eukaryota</taxon>
        <taxon>Fungi</taxon>
        <taxon>Dikarya</taxon>
        <taxon>Ascomycota</taxon>
        <taxon>Pezizomycotina</taxon>
        <taxon>Sordariomycetes</taxon>
        <taxon>Hypocreomycetidae</taxon>
        <taxon>Glomerellales</taxon>
        <taxon>Glomerellaceae</taxon>
        <taxon>Colletotrichum</taxon>
        <taxon>Colletotrichum destructivum species complex</taxon>
    </lineage>
</organism>
<reference evidence="5 6" key="1">
    <citation type="journal article" date="2019" name="PLoS ONE">
        <title>Comparative genome analysis indicates high evolutionary potential of pathogenicity genes in Colletotrichum tanaceti.</title>
        <authorList>
            <person name="Lelwala R.V."/>
            <person name="Korhonen P.K."/>
            <person name="Young N.D."/>
            <person name="Scott J.B."/>
            <person name="Ades P.A."/>
            <person name="Gasser R.B."/>
            <person name="Taylor P.W.J."/>
        </authorList>
    </citation>
    <scope>NUCLEOTIDE SEQUENCE [LARGE SCALE GENOMIC DNA]</scope>
    <source>
        <strain evidence="5">BRIP57314</strain>
    </source>
</reference>
<dbReference type="STRING" id="1306861.A0A4U6XDW1"/>
<evidence type="ECO:0000259" key="4">
    <source>
        <dbReference type="Pfam" id="PF00561"/>
    </source>
</evidence>
<dbReference type="Proteomes" id="UP000310108">
    <property type="component" value="Unassembled WGS sequence"/>
</dbReference>
<dbReference type="PANTHER" id="PTHR43329">
    <property type="entry name" value="EPOXIDE HYDROLASE"/>
    <property type="match status" value="1"/>
</dbReference>
<dbReference type="InterPro" id="IPR000639">
    <property type="entry name" value="Epox_hydrolase-like"/>
</dbReference>
<comment type="caution">
    <text evidence="5">The sequence shown here is derived from an EMBL/GenBank/DDBJ whole genome shotgun (WGS) entry which is preliminary data.</text>
</comment>
<dbReference type="GO" id="GO:0016787">
    <property type="term" value="F:hydrolase activity"/>
    <property type="evidence" value="ECO:0007669"/>
    <property type="project" value="UniProtKB-KW"/>
</dbReference>
<dbReference type="SUPFAM" id="SSF53474">
    <property type="entry name" value="alpha/beta-Hydrolases"/>
    <property type="match status" value="1"/>
</dbReference>
<dbReference type="PRINTS" id="PR00412">
    <property type="entry name" value="EPOXHYDRLASE"/>
</dbReference>
<comment type="similarity">
    <text evidence="2">Belongs to the AB hydrolase superfamily. Epoxide hydrolase family.</text>
</comment>
<keyword evidence="6" id="KW-1185">Reference proteome</keyword>
<evidence type="ECO:0000256" key="3">
    <source>
        <dbReference type="SAM" id="MobiDB-lite"/>
    </source>
</evidence>
<evidence type="ECO:0000256" key="2">
    <source>
        <dbReference type="ARBA" id="ARBA00038334"/>
    </source>
</evidence>
<evidence type="ECO:0000313" key="6">
    <source>
        <dbReference type="Proteomes" id="UP000310108"/>
    </source>
</evidence>
<dbReference type="InterPro" id="IPR029058">
    <property type="entry name" value="AB_hydrolase_fold"/>
</dbReference>
<dbReference type="AlphaFoldDB" id="A0A4U6XDW1"/>
<dbReference type="InterPro" id="IPR000073">
    <property type="entry name" value="AB_hydrolase_1"/>
</dbReference>
<dbReference type="Gene3D" id="3.40.50.1820">
    <property type="entry name" value="alpha/beta hydrolase"/>
    <property type="match status" value="1"/>
</dbReference>
<keyword evidence="1 5" id="KW-0378">Hydrolase</keyword>
<proteinExistence type="inferred from homology"/>
<feature type="region of interest" description="Disordered" evidence="3">
    <location>
        <begin position="16"/>
        <end position="40"/>
    </location>
</feature>
<accession>A0A4U6XDW1</accession>
<evidence type="ECO:0000256" key="1">
    <source>
        <dbReference type="ARBA" id="ARBA00022801"/>
    </source>
</evidence>
<gene>
    <name evidence="5" type="primary">Ephx2</name>
    <name evidence="5" type="ORF">CTA1_5731</name>
</gene>
<dbReference type="EMBL" id="PJEX01000180">
    <property type="protein sequence ID" value="TKW53563.1"/>
    <property type="molecule type" value="Genomic_DNA"/>
</dbReference>
<dbReference type="Pfam" id="PF00561">
    <property type="entry name" value="Abhydrolase_1"/>
    <property type="match status" value="1"/>
</dbReference>
<evidence type="ECO:0000313" key="5">
    <source>
        <dbReference type="EMBL" id="TKW53563.1"/>
    </source>
</evidence>
<name>A0A4U6XDW1_9PEZI</name>
<protein>
    <submittedName>
        <fullName evidence="5">Bifunctional epoxide hydrolase 2</fullName>
    </submittedName>
</protein>
<feature type="domain" description="AB hydrolase-1" evidence="4">
    <location>
        <begin position="180"/>
        <end position="310"/>
    </location>
</feature>
<sequence>MGPWCSVDVGRVLLNPSEPPEPRQTCGRGRGANTVSWRDSDKQQCKTPRGWVAGDVVRQCRRVGAPGPVVPCVRCLPHPHPLFGLRARARTSSSWQTSSLESAYKSAYKSESALPPCPALLFVRPTSQRHTQTHRHPYTHTMAADKIAPNDPRVERKQAEVRGKTYSYLYSKPEGTPKGTVVLIHGWPDISLGWRYQIPFFLSLGYRVVAPDCLGYGQTSSPEKLEEWSLKSMSDDIKALCDQIVPGEQIILGGHDWGGALVWRAAMWHPDLIKGVFSVCTPYSAPTTAWFDLADIIAAGHLTNFKYQLQLRGPEVEEKLTKPEDIRQFLQGIYGGRGANGELAFNTDRGVLFENLGKIGPTPLLSEEEISYYTDNFVKSGMRGPVNWYRTRRINYDEELPLAEKTAAEGGDYKVTPPSLFILASKDTALPASMAAGMGKHFADLTRGEVTATHWALWEAPEEVNEQIKQWIESKVDKKPTASL</sequence>